<dbReference type="InterPro" id="IPR025558">
    <property type="entry name" value="DUF4283"/>
</dbReference>
<accession>A0A699IJA0</accession>
<dbReference type="EMBL" id="BKCJ010290694">
    <property type="protein sequence ID" value="GEZ53430.1"/>
    <property type="molecule type" value="Genomic_DNA"/>
</dbReference>
<evidence type="ECO:0000313" key="2">
    <source>
        <dbReference type="EMBL" id="GEZ53430.1"/>
    </source>
</evidence>
<feature type="non-terminal residue" evidence="2">
    <location>
        <position position="1"/>
    </location>
</feature>
<dbReference type="AlphaFoldDB" id="A0A699IJA0"/>
<organism evidence="2">
    <name type="scientific">Tanacetum cinerariifolium</name>
    <name type="common">Dalmatian daisy</name>
    <name type="synonym">Chrysanthemum cinerariifolium</name>
    <dbReference type="NCBI Taxonomy" id="118510"/>
    <lineage>
        <taxon>Eukaryota</taxon>
        <taxon>Viridiplantae</taxon>
        <taxon>Streptophyta</taxon>
        <taxon>Embryophyta</taxon>
        <taxon>Tracheophyta</taxon>
        <taxon>Spermatophyta</taxon>
        <taxon>Magnoliopsida</taxon>
        <taxon>eudicotyledons</taxon>
        <taxon>Gunneridae</taxon>
        <taxon>Pentapetalae</taxon>
        <taxon>asterids</taxon>
        <taxon>campanulids</taxon>
        <taxon>Asterales</taxon>
        <taxon>Asteraceae</taxon>
        <taxon>Asteroideae</taxon>
        <taxon>Anthemideae</taxon>
        <taxon>Anthemidinae</taxon>
        <taxon>Tanacetum</taxon>
    </lineage>
</organism>
<evidence type="ECO:0000259" key="1">
    <source>
        <dbReference type="Pfam" id="PF14111"/>
    </source>
</evidence>
<name>A0A699IJA0_TANCI</name>
<feature type="domain" description="DUF4283" evidence="1">
    <location>
        <begin position="145"/>
        <end position="191"/>
    </location>
</feature>
<gene>
    <name evidence="2" type="ORF">Tci_525403</name>
</gene>
<reference evidence="2" key="1">
    <citation type="journal article" date="2019" name="Sci. Rep.">
        <title>Draft genome of Tanacetum cinerariifolium, the natural source of mosquito coil.</title>
        <authorList>
            <person name="Yamashiro T."/>
            <person name="Shiraishi A."/>
            <person name="Satake H."/>
            <person name="Nakayama K."/>
        </authorList>
    </citation>
    <scope>NUCLEOTIDE SEQUENCE</scope>
</reference>
<protein>
    <recommendedName>
        <fullName evidence="1">DUF4283 domain-containing protein</fullName>
    </recommendedName>
</protein>
<dbReference type="Pfam" id="PF14111">
    <property type="entry name" value="DUF4283"/>
    <property type="match status" value="1"/>
</dbReference>
<proteinExistence type="predicted"/>
<comment type="caution">
    <text evidence="2">The sequence shown here is derived from an EMBL/GenBank/DDBJ whole genome shotgun (WGS) entry which is preliminary data.</text>
</comment>
<sequence length="341" mass="37813">NNHRKKTNKDYVNVSITELNEILKNSTPLADGPVAAPYSIGPNNANSDSHPIRRQEYSPVNTNIPSCCGLDSDFPPLIDATSTIHTHDEGVIDGTNNVRSDEAGREDVLMDAPSSYADKLSPTSLTKKNIRKIDANVPNDVDFDIRESNAGERIFLFKFSSNGGVDSVLRDGLWMIREVPIFLNKWSPSEQLSCVAVWVKFHDVSLVSYARILIEIDACNGFRDNLVMVVPNLEGPGYTKETIYVENKREPPRCILVKQKPIYRPKPNKEAIPNMAPFNKMKKVSITYTSSKKKVQTNVSTSGNGTFSLSTSFEVLNIDNSVVEDVDSGDRIVMSSVQEEG</sequence>